<geneLocation type="plasmid" evidence="9">
    <name>pNSL1</name>
</geneLocation>
<dbReference type="SUPFAM" id="SSF81345">
    <property type="entry name" value="ABC transporter involved in vitamin B12 uptake, BtuC"/>
    <property type="match status" value="1"/>
</dbReference>
<evidence type="ECO:0000313" key="9">
    <source>
        <dbReference type="EMBL" id="AIU93703.1"/>
    </source>
</evidence>
<organism evidence="9">
    <name type="scientific">Rhodococcus sp. NS1</name>
    <dbReference type="NCBI Taxonomy" id="402236"/>
    <lineage>
        <taxon>Bacteria</taxon>
        <taxon>Bacillati</taxon>
        <taxon>Actinomycetota</taxon>
        <taxon>Actinomycetes</taxon>
        <taxon>Mycobacteriales</taxon>
        <taxon>Nocardiaceae</taxon>
        <taxon>Rhodococcus</taxon>
    </lineage>
</organism>
<accession>A0A097SQ97</accession>
<dbReference type="InterPro" id="IPR001626">
    <property type="entry name" value="ABC_TroCD"/>
</dbReference>
<dbReference type="GO" id="GO:0043190">
    <property type="term" value="C:ATP-binding cassette (ABC) transporter complex"/>
    <property type="evidence" value="ECO:0007669"/>
    <property type="project" value="InterPro"/>
</dbReference>
<comment type="subcellular location">
    <subcellularLocation>
        <location evidence="6">Cell membrane</location>
        <topology evidence="6">Multi-pass membrane protein</topology>
    </subcellularLocation>
    <subcellularLocation>
        <location evidence="1">Membrane</location>
        <topology evidence="1">Multi-pass membrane protein</topology>
    </subcellularLocation>
</comment>
<evidence type="ECO:0000256" key="5">
    <source>
        <dbReference type="ARBA" id="ARBA00023136"/>
    </source>
</evidence>
<feature type="transmembrane region" description="Helical" evidence="8">
    <location>
        <begin position="35"/>
        <end position="59"/>
    </location>
</feature>
<dbReference type="NCBIfam" id="NF040871">
    <property type="entry name" value="AztB"/>
    <property type="match status" value="1"/>
</dbReference>
<keyword evidence="4 8" id="KW-1133">Transmembrane helix</keyword>
<evidence type="ECO:0000256" key="7">
    <source>
        <dbReference type="SAM" id="MobiDB-lite"/>
    </source>
</evidence>
<feature type="region of interest" description="Disordered" evidence="7">
    <location>
        <begin position="295"/>
        <end position="323"/>
    </location>
</feature>
<dbReference type="GO" id="GO:0055085">
    <property type="term" value="P:transmembrane transport"/>
    <property type="evidence" value="ECO:0007669"/>
    <property type="project" value="InterPro"/>
</dbReference>
<proteinExistence type="inferred from homology"/>
<reference evidence="9" key="1">
    <citation type="submission" date="2014-03" db="EMBL/GenBank/DDBJ databases">
        <authorList>
            <person name="Zhang G."/>
            <person name="Zhu L."/>
            <person name="Fang P."/>
        </authorList>
    </citation>
    <scope>NUCLEOTIDE SEQUENCE</scope>
    <source>
        <strain evidence="9">NS1</strain>
        <plasmid evidence="9">pNSL1</plasmid>
    </source>
</reference>
<gene>
    <name evidence="9" type="ORF">LRS1606.269</name>
</gene>
<dbReference type="PANTHER" id="PTHR30477">
    <property type="entry name" value="ABC-TRANSPORTER METAL-BINDING PROTEIN"/>
    <property type="match status" value="1"/>
</dbReference>
<keyword evidence="6" id="KW-0813">Transport</keyword>
<keyword evidence="3 6" id="KW-0812">Transmembrane</keyword>
<feature type="transmembrane region" description="Helical" evidence="8">
    <location>
        <begin position="117"/>
        <end position="138"/>
    </location>
</feature>
<dbReference type="Gene3D" id="1.10.3470.10">
    <property type="entry name" value="ABC transporter involved in vitamin B12 uptake, BtuC"/>
    <property type="match status" value="1"/>
</dbReference>
<dbReference type="Pfam" id="PF00950">
    <property type="entry name" value="ABC-3"/>
    <property type="match status" value="1"/>
</dbReference>
<feature type="transmembrane region" description="Helical" evidence="8">
    <location>
        <begin position="158"/>
        <end position="176"/>
    </location>
</feature>
<feature type="transmembrane region" description="Helical" evidence="8">
    <location>
        <begin position="270"/>
        <end position="288"/>
    </location>
</feature>
<evidence type="ECO:0000256" key="3">
    <source>
        <dbReference type="ARBA" id="ARBA00022692"/>
    </source>
</evidence>
<dbReference type="CDD" id="cd06550">
    <property type="entry name" value="TM_ABC_iron-siderophores_like"/>
    <property type="match status" value="1"/>
</dbReference>
<feature type="transmembrane region" description="Helical" evidence="8">
    <location>
        <begin position="245"/>
        <end position="264"/>
    </location>
</feature>
<dbReference type="PANTHER" id="PTHR30477:SF13">
    <property type="entry name" value="IRON TRANSPORT SYSTEM MEMBRANE PROTEIN HI_0360-RELATED"/>
    <property type="match status" value="1"/>
</dbReference>
<dbReference type="EMBL" id="KJ605395">
    <property type="protein sequence ID" value="AIU93703.1"/>
    <property type="molecule type" value="Genomic_DNA"/>
</dbReference>
<dbReference type="InterPro" id="IPR037294">
    <property type="entry name" value="ABC_BtuC-like"/>
</dbReference>
<name>A0A097SQ97_9NOCA</name>
<dbReference type="AlphaFoldDB" id="A0A097SQ97"/>
<keyword evidence="5 8" id="KW-0472">Membrane</keyword>
<evidence type="ECO:0000256" key="1">
    <source>
        <dbReference type="ARBA" id="ARBA00004141"/>
    </source>
</evidence>
<evidence type="ECO:0000256" key="2">
    <source>
        <dbReference type="ARBA" id="ARBA00008034"/>
    </source>
</evidence>
<keyword evidence="9" id="KW-0614">Plasmid</keyword>
<dbReference type="GO" id="GO:0010043">
    <property type="term" value="P:response to zinc ion"/>
    <property type="evidence" value="ECO:0007669"/>
    <property type="project" value="TreeGrafter"/>
</dbReference>
<comment type="similarity">
    <text evidence="2 6">Belongs to the ABC-3 integral membrane protein family.</text>
</comment>
<evidence type="ECO:0000256" key="4">
    <source>
        <dbReference type="ARBA" id="ARBA00022989"/>
    </source>
</evidence>
<sequence>MGVVIHATIAIGNHCHFRLGSRLVFWFSDPFSTDFMVRALLGGALVAAICGVVGTWVVIRGMAFLGEAIGHGMLPGVALATVLGLPVLVGGAISAGAMSAAIGALQRRGRLSYDTTIGLLFVAMLSSGIIIVSHSRSFATDATTILFGDILAIRTAELLTLACALTVTLGIAIAFHRSFVASAFDPRIAHTLGLRPRLAQVMLVTLVTLAVVASYQAVGSLLVVALLLGPVVAARRWTGRIPSTMLLATMFGFAAVTSGLLVSWHAGTAAGASIAFCAIFLALVSAITRHTHSRFRHRHNSDPAGETVHLKDESPVSIGTETR</sequence>
<evidence type="ECO:0000256" key="6">
    <source>
        <dbReference type="RuleBase" id="RU003943"/>
    </source>
</evidence>
<evidence type="ECO:0000256" key="8">
    <source>
        <dbReference type="SAM" id="Phobius"/>
    </source>
</evidence>
<protein>
    <submittedName>
        <fullName evidence="9">Uncharacterized protein</fullName>
    </submittedName>
</protein>
<feature type="transmembrane region" description="Helical" evidence="8">
    <location>
        <begin position="79"/>
        <end position="105"/>
    </location>
</feature>